<sequence length="502" mass="53451">MKPQTLPILVFTFLTILFPFSKPDLASDRSALLALRSAVGGRTLLWNITETSPCLWAGVLCEQNRVTVLRLPGVALSGQLPNGIFGNLTRLRTLSLRLNALTGSLPSDLAAVVNLRNLYLQGNLFTGDIPEFLFTLHDLVRLNLASNNFSGEISSGFNNLTRLKTLFLEGNSLTGSIPPGFDVPSLEQFNVSNNALNGSVPSKLQTFSKDSFLGNSLCGGPLDSCPGNATIPGASGGGGGGSNNKKKLSGGAVAGIAIGSVLGFLLLVAILIFLCRKKSSSKKGSTVDIATVKHPEVEIPGEKSVREVENGGYGNGYSVAAAAAAAMTGTAKAETNGGGAGAKKLGVRFGGFVEGLSGGVGEGTFGTAYKAVLEMGTVVAVKRLKDVTITEKEFRDKIELWEQWIIRIWSLSGLIILAGTRSCLSMITWLWEAYLLSYMNVEEEMVQLLQLAVDCAAQYPDKRPSMSEATRRIEELCRSSLREDHDPQPDFINVAADDVSSR</sequence>
<evidence type="ECO:0000256" key="7">
    <source>
        <dbReference type="ARBA" id="ARBA00022840"/>
    </source>
</evidence>
<keyword evidence="15" id="KW-0808">Transferase</keyword>
<dbReference type="AlphaFoldDB" id="A0AAW0KFK4"/>
<dbReference type="Pfam" id="PF08263">
    <property type="entry name" value="LRRNT_2"/>
    <property type="match status" value="1"/>
</dbReference>
<evidence type="ECO:0000256" key="10">
    <source>
        <dbReference type="PROSITE-ProRule" id="PRU10141"/>
    </source>
</evidence>
<gene>
    <name evidence="15" type="primary">RKL1</name>
    <name evidence="15" type="ORF">CFP56_020119</name>
</gene>
<dbReference type="SUPFAM" id="SSF56112">
    <property type="entry name" value="Protein kinase-like (PK-like)"/>
    <property type="match status" value="1"/>
</dbReference>
<dbReference type="GO" id="GO:0005524">
    <property type="term" value="F:ATP binding"/>
    <property type="evidence" value="ECO:0007669"/>
    <property type="project" value="UniProtKB-UniRule"/>
</dbReference>
<comment type="subcellular location">
    <subcellularLocation>
        <location evidence="1">Membrane</location>
    </subcellularLocation>
</comment>
<keyword evidence="3 12" id="KW-0812">Transmembrane</keyword>
<evidence type="ECO:0000256" key="6">
    <source>
        <dbReference type="ARBA" id="ARBA00022741"/>
    </source>
</evidence>
<keyword evidence="16" id="KW-1185">Reference proteome</keyword>
<dbReference type="PANTHER" id="PTHR48010">
    <property type="entry name" value="OS05G0588300 PROTEIN"/>
    <property type="match status" value="1"/>
</dbReference>
<dbReference type="Gene3D" id="3.80.10.10">
    <property type="entry name" value="Ribonuclease Inhibitor"/>
    <property type="match status" value="2"/>
</dbReference>
<dbReference type="PANTHER" id="PTHR48010:SF76">
    <property type="entry name" value="INACTIVE RECEPTOR KINASE RLK902-RELATED"/>
    <property type="match status" value="1"/>
</dbReference>
<dbReference type="InterPro" id="IPR032675">
    <property type="entry name" value="LRR_dom_sf"/>
</dbReference>
<feature type="binding site" evidence="10">
    <location>
        <position position="382"/>
    </location>
    <ligand>
        <name>ATP</name>
        <dbReference type="ChEBI" id="CHEBI:30616"/>
    </ligand>
</feature>
<keyword evidence="6 10" id="KW-0547">Nucleotide-binding</keyword>
<dbReference type="FunFam" id="3.80.10.10:FF:000234">
    <property type="entry name" value="Probable inactive receptor kinase RLK902"/>
    <property type="match status" value="1"/>
</dbReference>
<evidence type="ECO:0000313" key="15">
    <source>
        <dbReference type="EMBL" id="KAK7838205.1"/>
    </source>
</evidence>
<evidence type="ECO:0000259" key="14">
    <source>
        <dbReference type="Pfam" id="PF08263"/>
    </source>
</evidence>
<keyword evidence="8 12" id="KW-1133">Transmembrane helix</keyword>
<evidence type="ECO:0000256" key="13">
    <source>
        <dbReference type="SAM" id="SignalP"/>
    </source>
</evidence>
<dbReference type="InterPro" id="IPR013210">
    <property type="entry name" value="LRR_N_plant-typ"/>
</dbReference>
<keyword evidence="4 13" id="KW-0732">Signal</keyword>
<name>A0AAW0KFK4_QUESU</name>
<feature type="region of interest" description="Disordered" evidence="11">
    <location>
        <begin position="482"/>
        <end position="502"/>
    </location>
</feature>
<dbReference type="EMBL" id="PKMF04000311">
    <property type="protein sequence ID" value="KAK7838205.1"/>
    <property type="molecule type" value="Genomic_DNA"/>
</dbReference>
<dbReference type="GO" id="GO:0016301">
    <property type="term" value="F:kinase activity"/>
    <property type="evidence" value="ECO:0007669"/>
    <property type="project" value="UniProtKB-KW"/>
</dbReference>
<evidence type="ECO:0000256" key="9">
    <source>
        <dbReference type="ARBA" id="ARBA00023136"/>
    </source>
</evidence>
<protein>
    <submittedName>
        <fullName evidence="15">Inactive receptor kinase</fullName>
    </submittedName>
</protein>
<comment type="caution">
    <text evidence="15">The sequence shown here is derived from an EMBL/GenBank/DDBJ whole genome shotgun (WGS) entry which is preliminary data.</text>
</comment>
<reference evidence="15 16" key="1">
    <citation type="journal article" date="2018" name="Sci. Data">
        <title>The draft genome sequence of cork oak.</title>
        <authorList>
            <person name="Ramos A.M."/>
            <person name="Usie A."/>
            <person name="Barbosa P."/>
            <person name="Barros P.M."/>
            <person name="Capote T."/>
            <person name="Chaves I."/>
            <person name="Simoes F."/>
            <person name="Abreu I."/>
            <person name="Carrasquinho I."/>
            <person name="Faro C."/>
            <person name="Guimaraes J.B."/>
            <person name="Mendonca D."/>
            <person name="Nobrega F."/>
            <person name="Rodrigues L."/>
            <person name="Saibo N.J.M."/>
            <person name="Varela M.C."/>
            <person name="Egas C."/>
            <person name="Matos J."/>
            <person name="Miguel C.M."/>
            <person name="Oliveira M.M."/>
            <person name="Ricardo C.P."/>
            <person name="Goncalves S."/>
        </authorList>
    </citation>
    <scope>NUCLEOTIDE SEQUENCE [LARGE SCALE GENOMIC DNA]</scope>
    <source>
        <strain evidence="16">cv. HL8</strain>
    </source>
</reference>
<dbReference type="PROSITE" id="PS00107">
    <property type="entry name" value="PROTEIN_KINASE_ATP"/>
    <property type="match status" value="1"/>
</dbReference>
<dbReference type="Proteomes" id="UP000237347">
    <property type="component" value="Unassembled WGS sequence"/>
</dbReference>
<evidence type="ECO:0000256" key="4">
    <source>
        <dbReference type="ARBA" id="ARBA00022729"/>
    </source>
</evidence>
<organism evidence="15 16">
    <name type="scientific">Quercus suber</name>
    <name type="common">Cork oak</name>
    <dbReference type="NCBI Taxonomy" id="58331"/>
    <lineage>
        <taxon>Eukaryota</taxon>
        <taxon>Viridiplantae</taxon>
        <taxon>Streptophyta</taxon>
        <taxon>Embryophyta</taxon>
        <taxon>Tracheophyta</taxon>
        <taxon>Spermatophyta</taxon>
        <taxon>Magnoliopsida</taxon>
        <taxon>eudicotyledons</taxon>
        <taxon>Gunneridae</taxon>
        <taxon>Pentapetalae</taxon>
        <taxon>rosids</taxon>
        <taxon>fabids</taxon>
        <taxon>Fagales</taxon>
        <taxon>Fagaceae</taxon>
        <taxon>Quercus</taxon>
    </lineage>
</organism>
<keyword evidence="5" id="KW-0677">Repeat</keyword>
<dbReference type="Gene3D" id="3.30.200.20">
    <property type="entry name" value="Phosphorylase Kinase, domain 1"/>
    <property type="match status" value="1"/>
</dbReference>
<dbReference type="InterPro" id="IPR050994">
    <property type="entry name" value="At_inactive_RLKs"/>
</dbReference>
<evidence type="ECO:0000256" key="1">
    <source>
        <dbReference type="ARBA" id="ARBA00004370"/>
    </source>
</evidence>
<dbReference type="InterPro" id="IPR011009">
    <property type="entry name" value="Kinase-like_dom_sf"/>
</dbReference>
<feature type="chain" id="PRO_5043844370" evidence="13">
    <location>
        <begin position="24"/>
        <end position="502"/>
    </location>
</feature>
<evidence type="ECO:0000313" key="16">
    <source>
        <dbReference type="Proteomes" id="UP000237347"/>
    </source>
</evidence>
<feature type="signal peptide" evidence="13">
    <location>
        <begin position="1"/>
        <end position="23"/>
    </location>
</feature>
<dbReference type="SUPFAM" id="SSF52058">
    <property type="entry name" value="L domain-like"/>
    <property type="match status" value="1"/>
</dbReference>
<evidence type="ECO:0000256" key="3">
    <source>
        <dbReference type="ARBA" id="ARBA00022692"/>
    </source>
</evidence>
<evidence type="ECO:0000256" key="8">
    <source>
        <dbReference type="ARBA" id="ARBA00022989"/>
    </source>
</evidence>
<dbReference type="InterPro" id="IPR017441">
    <property type="entry name" value="Protein_kinase_ATP_BS"/>
</dbReference>
<evidence type="ECO:0000256" key="2">
    <source>
        <dbReference type="ARBA" id="ARBA00022614"/>
    </source>
</evidence>
<proteinExistence type="predicted"/>
<dbReference type="GO" id="GO:0016020">
    <property type="term" value="C:membrane"/>
    <property type="evidence" value="ECO:0007669"/>
    <property type="project" value="UniProtKB-SubCell"/>
</dbReference>
<dbReference type="Pfam" id="PF00560">
    <property type="entry name" value="LRR_1"/>
    <property type="match status" value="3"/>
</dbReference>
<keyword evidence="15" id="KW-0675">Receptor</keyword>
<evidence type="ECO:0000256" key="12">
    <source>
        <dbReference type="SAM" id="Phobius"/>
    </source>
</evidence>
<keyword evidence="15" id="KW-0418">Kinase</keyword>
<feature type="transmembrane region" description="Helical" evidence="12">
    <location>
        <begin position="252"/>
        <end position="275"/>
    </location>
</feature>
<evidence type="ECO:0000256" key="11">
    <source>
        <dbReference type="SAM" id="MobiDB-lite"/>
    </source>
</evidence>
<keyword evidence="7 10" id="KW-0067">ATP-binding</keyword>
<dbReference type="InterPro" id="IPR001611">
    <property type="entry name" value="Leu-rich_rpt"/>
</dbReference>
<keyword evidence="2" id="KW-0433">Leucine-rich repeat</keyword>
<accession>A0AAW0KFK4</accession>
<feature type="domain" description="Leucine-rich repeat-containing N-terminal plant-type" evidence="14">
    <location>
        <begin position="26"/>
        <end position="61"/>
    </location>
</feature>
<evidence type="ECO:0000256" key="5">
    <source>
        <dbReference type="ARBA" id="ARBA00022737"/>
    </source>
</evidence>
<keyword evidence="9 12" id="KW-0472">Membrane</keyword>